<dbReference type="InterPro" id="IPR000858">
    <property type="entry name" value="S_locus_glycoprot_dom"/>
</dbReference>
<dbReference type="AlphaFoldDB" id="A0A166F2H9"/>
<dbReference type="SMART" id="SM00473">
    <property type="entry name" value="PAN_AP"/>
    <property type="match status" value="1"/>
</dbReference>
<comment type="catalytic activity">
    <reaction evidence="10">
        <text>L-threonyl-[protein] + ATP = O-phospho-L-threonyl-[protein] + ADP + H(+)</text>
        <dbReference type="Rhea" id="RHEA:46608"/>
        <dbReference type="Rhea" id="RHEA-COMP:11060"/>
        <dbReference type="Rhea" id="RHEA-COMP:11605"/>
        <dbReference type="ChEBI" id="CHEBI:15378"/>
        <dbReference type="ChEBI" id="CHEBI:30013"/>
        <dbReference type="ChEBI" id="CHEBI:30616"/>
        <dbReference type="ChEBI" id="CHEBI:61977"/>
        <dbReference type="ChEBI" id="CHEBI:456216"/>
        <dbReference type="EC" id="2.7.11.1"/>
    </reaction>
</comment>
<proteinExistence type="predicted"/>
<evidence type="ECO:0000256" key="9">
    <source>
        <dbReference type="ARBA" id="ARBA00023180"/>
    </source>
</evidence>
<evidence type="ECO:0000256" key="8">
    <source>
        <dbReference type="ARBA" id="ARBA00023157"/>
    </source>
</evidence>
<keyword evidence="3" id="KW-0808">Transferase</keyword>
<dbReference type="InterPro" id="IPR011009">
    <property type="entry name" value="Kinase-like_dom_sf"/>
</dbReference>
<dbReference type="EC" id="2.7.11.1" evidence="1"/>
<dbReference type="InterPro" id="IPR008271">
    <property type="entry name" value="Ser/Thr_kinase_AS"/>
</dbReference>
<dbReference type="STRING" id="79200.A0A166F2H9"/>
<dbReference type="Pfam" id="PF08276">
    <property type="entry name" value="PAN_2"/>
    <property type="match status" value="1"/>
</dbReference>
<dbReference type="FunFam" id="1.10.510.10:FF:000060">
    <property type="entry name" value="G-type lectin S-receptor-like serine/threonine-protein kinase"/>
    <property type="match status" value="1"/>
</dbReference>
<dbReference type="PROSITE" id="PS50948">
    <property type="entry name" value="PAN"/>
    <property type="match status" value="1"/>
</dbReference>
<feature type="domain" description="Protein kinase" evidence="13">
    <location>
        <begin position="411"/>
        <end position="690"/>
    </location>
</feature>
<keyword evidence="5" id="KW-0547">Nucleotide-binding</keyword>
<dbReference type="SMART" id="SM00220">
    <property type="entry name" value="S_TKc"/>
    <property type="match status" value="1"/>
</dbReference>
<keyword evidence="12" id="KW-0472">Membrane</keyword>
<dbReference type="GO" id="GO:0005524">
    <property type="term" value="F:ATP binding"/>
    <property type="evidence" value="ECO:0007669"/>
    <property type="project" value="UniProtKB-KW"/>
</dbReference>
<evidence type="ECO:0000256" key="2">
    <source>
        <dbReference type="ARBA" id="ARBA00022527"/>
    </source>
</evidence>
<dbReference type="InterPro" id="IPR001245">
    <property type="entry name" value="Ser-Thr/Tyr_kinase_cat_dom"/>
</dbReference>
<dbReference type="GO" id="GO:0005886">
    <property type="term" value="C:plasma membrane"/>
    <property type="evidence" value="ECO:0007669"/>
    <property type="project" value="TreeGrafter"/>
</dbReference>
<evidence type="ECO:0000256" key="11">
    <source>
        <dbReference type="ARBA" id="ARBA00048679"/>
    </source>
</evidence>
<dbReference type="SUPFAM" id="SSF56112">
    <property type="entry name" value="Protein kinase-like (PK-like)"/>
    <property type="match status" value="1"/>
</dbReference>
<dbReference type="Pfam" id="PF07714">
    <property type="entry name" value="PK_Tyr_Ser-Thr"/>
    <property type="match status" value="1"/>
</dbReference>
<sequence>MLVFKQMLPAKKTDSFKLLMLAFLCTFSSFKTTLGLDEISSGKTGTGNQTFRSDTWLPSGKLGIDKSLINQRQLLTSWKNPDDPALGKFSFGMDPRGSPEFFMWKNQKQILWRSQVWNGNNFAFFPNLLTNFSYIINGQAKYFTYNISAPIATRYVMTYNGQINQLVWSERYQKWELIFSQPADSCNNFAVCGPNGFCNITSSPACNCYDGFQPHSQEEWQSANWSAGCIRKKPLQCSSNGFNPVSGISMPANSQIMDLESAQVCQFACSGNCSCTAYAYNGGRCSLWTGDLLDTRALVDFQGDLYVRSADVILAKGKKKSSVLVALSITIPLLVCISLTYLLWRICRRKHNKKEAGETSENLLFLNLGFSSKQNTDSNNIITGSKPGGEKKVFNLPQFSFSSISAATDNFSPANKLGEGGFGPVYKVMHGNLFDGHSVAVKRLSTRSGQGLEELKNETVLIAKLQHRNLVRLLGCCIEQDEKILIYEYMPNKSLDLFIFDPSKKYLLDWRSRVQIIEGITQGLLYLHQHSRLRIIHRDLKASNVLLDDDMNPKISDFGMARIFGEDELQANTNRIVGTYGYMSPEYAMEGLFSVKSDVFAFGVLLLEILSGKKSTGFRHSDCLSLLGYAWELWISERVLEFIDSDLEIPSSFLPLRFMHVGLLCVQESPSDRPTMSDVLAMFSNEHMQLVFPKKPAFTTSGSLGLGLVSTGNYSVNTLSTSVMDGR</sequence>
<dbReference type="CDD" id="cd01098">
    <property type="entry name" value="PAN_AP_plant"/>
    <property type="match status" value="1"/>
</dbReference>
<organism evidence="15">
    <name type="scientific">Daucus carota subsp. sativus</name>
    <name type="common">Carrot</name>
    <dbReference type="NCBI Taxonomy" id="79200"/>
    <lineage>
        <taxon>Eukaryota</taxon>
        <taxon>Viridiplantae</taxon>
        <taxon>Streptophyta</taxon>
        <taxon>Embryophyta</taxon>
        <taxon>Tracheophyta</taxon>
        <taxon>Spermatophyta</taxon>
        <taxon>Magnoliopsida</taxon>
        <taxon>eudicotyledons</taxon>
        <taxon>Gunneridae</taxon>
        <taxon>Pentapetalae</taxon>
        <taxon>asterids</taxon>
        <taxon>campanulids</taxon>
        <taxon>Apiales</taxon>
        <taxon>Apiaceae</taxon>
        <taxon>Apioideae</taxon>
        <taxon>Scandiceae</taxon>
        <taxon>Daucinae</taxon>
        <taxon>Daucus</taxon>
        <taxon>Daucus sect. Daucus</taxon>
    </lineage>
</organism>
<evidence type="ECO:0000256" key="4">
    <source>
        <dbReference type="ARBA" id="ARBA00022729"/>
    </source>
</evidence>
<evidence type="ECO:0000256" key="5">
    <source>
        <dbReference type="ARBA" id="ARBA00022741"/>
    </source>
</evidence>
<keyword evidence="2" id="KW-0723">Serine/threonine-protein kinase</keyword>
<dbReference type="InterPro" id="IPR000719">
    <property type="entry name" value="Prot_kinase_dom"/>
</dbReference>
<evidence type="ECO:0000313" key="15">
    <source>
        <dbReference type="EMBL" id="KZN07262.1"/>
    </source>
</evidence>
<dbReference type="OMA" id="KWDVWIF"/>
<dbReference type="Gramene" id="KZN07262">
    <property type="protein sequence ID" value="KZN07262"/>
    <property type="gene ID" value="DCAR_008099"/>
</dbReference>
<dbReference type="FunFam" id="3.30.200.20:FF:000951">
    <property type="entry name" value="Uncharacterized protein"/>
    <property type="match status" value="1"/>
</dbReference>
<accession>A0A166F2H9</accession>
<comment type="catalytic activity">
    <reaction evidence="11">
        <text>L-seryl-[protein] + ATP = O-phospho-L-seryl-[protein] + ADP + H(+)</text>
        <dbReference type="Rhea" id="RHEA:17989"/>
        <dbReference type="Rhea" id="RHEA-COMP:9863"/>
        <dbReference type="Rhea" id="RHEA-COMP:11604"/>
        <dbReference type="ChEBI" id="CHEBI:15378"/>
        <dbReference type="ChEBI" id="CHEBI:29999"/>
        <dbReference type="ChEBI" id="CHEBI:30616"/>
        <dbReference type="ChEBI" id="CHEBI:83421"/>
        <dbReference type="ChEBI" id="CHEBI:456216"/>
        <dbReference type="EC" id="2.7.11.1"/>
    </reaction>
</comment>
<protein>
    <recommendedName>
        <fullName evidence="1">non-specific serine/threonine protein kinase</fullName>
        <ecNumber evidence="1">2.7.11.1</ecNumber>
    </recommendedName>
</protein>
<dbReference type="PROSITE" id="PS00108">
    <property type="entry name" value="PROTEIN_KINASE_ST"/>
    <property type="match status" value="1"/>
</dbReference>
<keyword evidence="9" id="KW-0325">Glycoprotein</keyword>
<name>A0A166F2H9_DAUCS</name>
<dbReference type="Gene3D" id="3.30.200.20">
    <property type="entry name" value="Phosphorylase Kinase, domain 1"/>
    <property type="match status" value="1"/>
</dbReference>
<dbReference type="EMBL" id="LNRQ01000002">
    <property type="protein sequence ID" value="KZN07262.1"/>
    <property type="molecule type" value="Genomic_DNA"/>
</dbReference>
<evidence type="ECO:0000256" key="7">
    <source>
        <dbReference type="ARBA" id="ARBA00022840"/>
    </source>
</evidence>
<evidence type="ECO:0000256" key="3">
    <source>
        <dbReference type="ARBA" id="ARBA00022679"/>
    </source>
</evidence>
<evidence type="ECO:0000256" key="12">
    <source>
        <dbReference type="SAM" id="Phobius"/>
    </source>
</evidence>
<dbReference type="PANTHER" id="PTHR27002">
    <property type="entry name" value="RECEPTOR-LIKE SERINE/THREONINE-PROTEIN KINASE SD1-8"/>
    <property type="match status" value="1"/>
</dbReference>
<dbReference type="GO" id="GO:0004674">
    <property type="term" value="F:protein serine/threonine kinase activity"/>
    <property type="evidence" value="ECO:0007669"/>
    <property type="project" value="UniProtKB-KW"/>
</dbReference>
<evidence type="ECO:0000256" key="10">
    <source>
        <dbReference type="ARBA" id="ARBA00047899"/>
    </source>
</evidence>
<dbReference type="PIRSF" id="PIRSF000641">
    <property type="entry name" value="SRK"/>
    <property type="match status" value="1"/>
</dbReference>
<feature type="domain" description="Apple" evidence="14">
    <location>
        <begin position="237"/>
        <end position="310"/>
    </location>
</feature>
<keyword evidence="12" id="KW-1133">Transmembrane helix</keyword>
<keyword evidence="8" id="KW-1015">Disulfide bond</keyword>
<comment type="caution">
    <text evidence="15">The sequence shown here is derived from an EMBL/GenBank/DDBJ whole genome shotgun (WGS) entry which is preliminary data.</text>
</comment>
<reference evidence="15" key="1">
    <citation type="journal article" date="2016" name="Nat. Genet.">
        <title>A high-quality carrot genome assembly provides new insights into carotenoid accumulation and asterid genome evolution.</title>
        <authorList>
            <person name="Iorizzo M."/>
            <person name="Ellison S."/>
            <person name="Senalik D."/>
            <person name="Zeng P."/>
            <person name="Satapoomin P."/>
            <person name="Huang J."/>
            <person name="Bowman M."/>
            <person name="Iovene M."/>
            <person name="Sanseverino W."/>
            <person name="Cavagnaro P."/>
            <person name="Yildiz M."/>
            <person name="Macko-Podgorni A."/>
            <person name="Moranska E."/>
            <person name="Grzebelus E."/>
            <person name="Grzebelus D."/>
            <person name="Ashrafi H."/>
            <person name="Zheng Z."/>
            <person name="Cheng S."/>
            <person name="Spooner D."/>
            <person name="Van Deynze A."/>
            <person name="Simon P."/>
        </authorList>
    </citation>
    <scope>NUCLEOTIDE SEQUENCE [LARGE SCALE GENOMIC DNA]</scope>
    <source>
        <tissue evidence="15">Leaf</tissue>
    </source>
</reference>
<keyword evidence="12" id="KW-0812">Transmembrane</keyword>
<keyword evidence="7" id="KW-0067">ATP-binding</keyword>
<evidence type="ECO:0000259" key="14">
    <source>
        <dbReference type="PROSITE" id="PS50948"/>
    </source>
</evidence>
<dbReference type="GO" id="GO:0048544">
    <property type="term" value="P:recognition of pollen"/>
    <property type="evidence" value="ECO:0007669"/>
    <property type="project" value="InterPro"/>
</dbReference>
<dbReference type="PANTHER" id="PTHR27002:SF925">
    <property type="entry name" value="RECEPTOR-LIKE SERINE_THREONINE-PROTEIN KINASE"/>
    <property type="match status" value="1"/>
</dbReference>
<evidence type="ECO:0000259" key="13">
    <source>
        <dbReference type="PROSITE" id="PS50011"/>
    </source>
</evidence>
<dbReference type="Gene3D" id="1.10.510.10">
    <property type="entry name" value="Transferase(Phosphotransferase) domain 1"/>
    <property type="match status" value="1"/>
</dbReference>
<evidence type="ECO:0000256" key="6">
    <source>
        <dbReference type="ARBA" id="ARBA00022777"/>
    </source>
</evidence>
<dbReference type="InterPro" id="IPR003609">
    <property type="entry name" value="Pan_app"/>
</dbReference>
<feature type="transmembrane region" description="Helical" evidence="12">
    <location>
        <begin position="323"/>
        <end position="344"/>
    </location>
</feature>
<keyword evidence="4" id="KW-0732">Signal</keyword>
<dbReference type="PROSITE" id="PS50011">
    <property type="entry name" value="PROTEIN_KINASE_DOM"/>
    <property type="match status" value="1"/>
</dbReference>
<gene>
    <name evidence="15" type="ORF">DCAR_008099</name>
</gene>
<dbReference type="CDD" id="cd14066">
    <property type="entry name" value="STKc_IRAK"/>
    <property type="match status" value="1"/>
</dbReference>
<keyword evidence="6" id="KW-0418">Kinase</keyword>
<evidence type="ECO:0000256" key="1">
    <source>
        <dbReference type="ARBA" id="ARBA00012513"/>
    </source>
</evidence>
<dbReference type="InterPro" id="IPR024171">
    <property type="entry name" value="SRK-like_kinase"/>
</dbReference>
<dbReference type="Pfam" id="PF00954">
    <property type="entry name" value="S_locus_glycop"/>
    <property type="match status" value="1"/>
</dbReference>